<proteinExistence type="inferred from homology"/>
<keyword evidence="3 5" id="KW-0238">DNA-binding</keyword>
<evidence type="ECO:0000313" key="7">
    <source>
        <dbReference type="EMBL" id="CAH1399354.1"/>
    </source>
</evidence>
<dbReference type="Pfam" id="PF02319">
    <property type="entry name" value="WHD_E2F_TDP"/>
    <property type="match status" value="2"/>
</dbReference>
<feature type="domain" description="E2F/DP family winged-helix DNA-binding" evidence="6">
    <location>
        <begin position="67"/>
        <end position="136"/>
    </location>
</feature>
<evidence type="ECO:0000256" key="4">
    <source>
        <dbReference type="ARBA" id="ARBA00023163"/>
    </source>
</evidence>
<dbReference type="InterPro" id="IPR015633">
    <property type="entry name" value="E2F"/>
</dbReference>
<keyword evidence="2 5" id="KW-0805">Transcription regulation</keyword>
<dbReference type="EMBL" id="OV725080">
    <property type="protein sequence ID" value="CAH1399354.1"/>
    <property type="molecule type" value="Genomic_DNA"/>
</dbReference>
<sequence length="456" mass="51623">MDSEASQYRSPPKRVVLGHLNNHNGNSPISPMANLKLLTKVATSRFSMEENSEYICKSEDQVQVKSRRLRSLSYICEKFLLIYPLDIQSGESKQISLGYLASILGIEKRRVYDIINVVASLQMAVKVCKDKYKWYGNQNLPQFLTKLKIYALQNKINHQVQELLKQKSSEKHEDHCYNNGEISKFSSYPEKPDDNRIGILCQKFVMMFLVIAEEGALNLAGIAKLILSDEQGKTGMRRLYDVANILETLGLIKRHGKIHKKPSFIYCGPKVDLTEAELATESVTTVIRNVDFCDTSSESSSDVPQRKIDSMLEVVCTELEKFDDGPKAKRKLCLTSDMKKEPISLSNSATFIKAPTQSFRFSCNQITEKPDKASDVLYNFNNNNIKSSNDSNCSDHDAFEEKFVTNASHDSNCEEIVITKIQKPIKLIKPRNIPNIQNGAIYRAVKNGNFIKLVKL</sequence>
<organism evidence="7 8">
    <name type="scientific">Nezara viridula</name>
    <name type="common">Southern green stink bug</name>
    <name type="synonym">Cimex viridulus</name>
    <dbReference type="NCBI Taxonomy" id="85310"/>
    <lineage>
        <taxon>Eukaryota</taxon>
        <taxon>Metazoa</taxon>
        <taxon>Ecdysozoa</taxon>
        <taxon>Arthropoda</taxon>
        <taxon>Hexapoda</taxon>
        <taxon>Insecta</taxon>
        <taxon>Pterygota</taxon>
        <taxon>Neoptera</taxon>
        <taxon>Paraneoptera</taxon>
        <taxon>Hemiptera</taxon>
        <taxon>Heteroptera</taxon>
        <taxon>Panheteroptera</taxon>
        <taxon>Pentatomomorpha</taxon>
        <taxon>Pentatomoidea</taxon>
        <taxon>Pentatomidae</taxon>
        <taxon>Pentatominae</taxon>
        <taxon>Nezara</taxon>
    </lineage>
</organism>
<dbReference type="GO" id="GO:0090575">
    <property type="term" value="C:RNA polymerase II transcription regulator complex"/>
    <property type="evidence" value="ECO:0007669"/>
    <property type="project" value="TreeGrafter"/>
</dbReference>
<comment type="similarity">
    <text evidence="1 5">Belongs to the E2F/DP family.</text>
</comment>
<dbReference type="GO" id="GO:0000978">
    <property type="term" value="F:RNA polymerase II cis-regulatory region sequence-specific DNA binding"/>
    <property type="evidence" value="ECO:0007669"/>
    <property type="project" value="InterPro"/>
</dbReference>
<dbReference type="OrthoDB" id="5318at2759"/>
<reference evidence="7" key="1">
    <citation type="submission" date="2022-01" db="EMBL/GenBank/DDBJ databases">
        <authorList>
            <person name="King R."/>
        </authorList>
    </citation>
    <scope>NUCLEOTIDE SEQUENCE</scope>
</reference>
<evidence type="ECO:0000259" key="6">
    <source>
        <dbReference type="SMART" id="SM01372"/>
    </source>
</evidence>
<evidence type="ECO:0000256" key="3">
    <source>
        <dbReference type="ARBA" id="ARBA00023125"/>
    </source>
</evidence>
<dbReference type="Gene3D" id="1.10.10.10">
    <property type="entry name" value="Winged helix-like DNA-binding domain superfamily/Winged helix DNA-binding domain"/>
    <property type="match status" value="2"/>
</dbReference>
<keyword evidence="4 5" id="KW-0804">Transcription</keyword>
<comment type="subcellular location">
    <subcellularLocation>
        <location evidence="5">Nucleus</location>
    </subcellularLocation>
</comment>
<evidence type="ECO:0000256" key="2">
    <source>
        <dbReference type="ARBA" id="ARBA00023015"/>
    </source>
</evidence>
<dbReference type="SUPFAM" id="SSF46785">
    <property type="entry name" value="Winged helix' DNA-binding domain"/>
    <property type="match status" value="2"/>
</dbReference>
<name>A0A9P0MNP7_NEZVI</name>
<dbReference type="PANTHER" id="PTHR12081:SF7">
    <property type="entry name" value="TRANSCRIPTION FACTOR EFL-3"/>
    <property type="match status" value="1"/>
</dbReference>
<dbReference type="InterPro" id="IPR036390">
    <property type="entry name" value="WH_DNA-bd_sf"/>
</dbReference>
<evidence type="ECO:0000313" key="8">
    <source>
        <dbReference type="Proteomes" id="UP001152798"/>
    </source>
</evidence>
<feature type="domain" description="E2F/DP family winged-helix DNA-binding" evidence="6">
    <location>
        <begin position="192"/>
        <end position="268"/>
    </location>
</feature>
<dbReference type="PANTHER" id="PTHR12081">
    <property type="entry name" value="TRANSCRIPTION FACTOR E2F"/>
    <property type="match status" value="1"/>
</dbReference>
<keyword evidence="8" id="KW-1185">Reference proteome</keyword>
<dbReference type="Proteomes" id="UP001152798">
    <property type="component" value="Chromosome 4"/>
</dbReference>
<dbReference type="InterPro" id="IPR036388">
    <property type="entry name" value="WH-like_DNA-bd_sf"/>
</dbReference>
<gene>
    <name evidence="7" type="ORF">NEZAVI_LOCUS8819</name>
</gene>
<keyword evidence="5" id="KW-0539">Nucleus</keyword>
<dbReference type="InterPro" id="IPR003316">
    <property type="entry name" value="E2F_WHTH_DNA-bd_dom"/>
</dbReference>
<evidence type="ECO:0000256" key="1">
    <source>
        <dbReference type="ARBA" id="ARBA00010940"/>
    </source>
</evidence>
<evidence type="ECO:0000256" key="5">
    <source>
        <dbReference type="RuleBase" id="RU003796"/>
    </source>
</evidence>
<dbReference type="GO" id="GO:0000981">
    <property type="term" value="F:DNA-binding transcription factor activity, RNA polymerase II-specific"/>
    <property type="evidence" value="ECO:0007669"/>
    <property type="project" value="TreeGrafter"/>
</dbReference>
<dbReference type="SMART" id="SM01372">
    <property type="entry name" value="E2F_TDP"/>
    <property type="match status" value="2"/>
</dbReference>
<dbReference type="AlphaFoldDB" id="A0A9P0MNP7"/>
<protein>
    <recommendedName>
        <fullName evidence="6">E2F/DP family winged-helix DNA-binding domain-containing protein</fullName>
    </recommendedName>
</protein>
<accession>A0A9P0MNP7</accession>